<dbReference type="Pfam" id="PF07687">
    <property type="entry name" value="M20_dimer"/>
    <property type="match status" value="1"/>
</dbReference>
<dbReference type="InterPro" id="IPR051458">
    <property type="entry name" value="Cyt/Met_Dipeptidase"/>
</dbReference>
<dbReference type="GO" id="GO:0006508">
    <property type="term" value="P:proteolysis"/>
    <property type="evidence" value="ECO:0007669"/>
    <property type="project" value="UniProtKB-KW"/>
</dbReference>
<evidence type="ECO:0000256" key="1">
    <source>
        <dbReference type="ARBA" id="ARBA00022670"/>
    </source>
</evidence>
<evidence type="ECO:0000256" key="3">
    <source>
        <dbReference type="ARBA" id="ARBA00022801"/>
    </source>
</evidence>
<keyword evidence="4" id="KW-0732">Signal</keyword>
<feature type="domain" description="Peptidase M20 dimerisation" evidence="5">
    <location>
        <begin position="227"/>
        <end position="379"/>
    </location>
</feature>
<name>A0A3A1NLU4_9FLAO</name>
<dbReference type="EMBL" id="VNWK01000008">
    <property type="protein sequence ID" value="TXK00833.1"/>
    <property type="molecule type" value="Genomic_DNA"/>
</dbReference>
<evidence type="ECO:0000256" key="4">
    <source>
        <dbReference type="SAM" id="SignalP"/>
    </source>
</evidence>
<accession>A0A3A1NLU4</accession>
<dbReference type="SUPFAM" id="SSF53187">
    <property type="entry name" value="Zn-dependent exopeptidases"/>
    <property type="match status" value="1"/>
</dbReference>
<evidence type="ECO:0000313" key="8">
    <source>
        <dbReference type="Proteomes" id="UP000266691"/>
    </source>
</evidence>
<dbReference type="Proteomes" id="UP000266691">
    <property type="component" value="Unassembled WGS sequence"/>
</dbReference>
<keyword evidence="2" id="KW-0479">Metal-binding</keyword>
<protein>
    <submittedName>
        <fullName evidence="6">M20/M25/M40 family metallo-hydrolase</fullName>
    </submittedName>
</protein>
<dbReference type="Proteomes" id="UP000321621">
    <property type="component" value="Unassembled WGS sequence"/>
</dbReference>
<dbReference type="GO" id="GO:0046872">
    <property type="term" value="F:metal ion binding"/>
    <property type="evidence" value="ECO:0007669"/>
    <property type="project" value="UniProtKB-KW"/>
</dbReference>
<dbReference type="PANTHER" id="PTHR43270:SF8">
    <property type="entry name" value="DI- AND TRIPEPTIDASE DUG2-RELATED"/>
    <property type="match status" value="1"/>
</dbReference>
<dbReference type="AlphaFoldDB" id="A0A3A1NLU4"/>
<dbReference type="GO" id="GO:0008233">
    <property type="term" value="F:peptidase activity"/>
    <property type="evidence" value="ECO:0007669"/>
    <property type="project" value="UniProtKB-KW"/>
</dbReference>
<evidence type="ECO:0000313" key="6">
    <source>
        <dbReference type="EMBL" id="RIV47133.1"/>
    </source>
</evidence>
<dbReference type="RefSeq" id="WP_119645774.1">
    <property type="nucleotide sequence ID" value="NZ_QXFI01000008.1"/>
</dbReference>
<feature type="chain" id="PRO_5017232196" evidence="4">
    <location>
        <begin position="19"/>
        <end position="498"/>
    </location>
</feature>
<reference evidence="7 9" key="2">
    <citation type="submission" date="2019-07" db="EMBL/GenBank/DDBJ databases">
        <title>Draft genome of two Muricauda strains isolated from deep sea.</title>
        <authorList>
            <person name="Sun C."/>
        </authorList>
    </citation>
    <scope>NUCLEOTIDE SEQUENCE [LARGE SCALE GENOMIC DNA]</scope>
    <source>
        <strain evidence="7 9">72</strain>
    </source>
</reference>
<sequence length="498" mass="55487">MKKTVSFLSLILSFSLFAQDDVAVKSQVADAINELQEFIAIPNDALNPDDIDRNIMWLKRKFGERGFNTAVLDTEGLPLFFAALPMNNDKPTVLIYMHLDGQSVDPSKWDQPSPYQMVLKVPEGDGFKTVSFDELNDDINYDWRLFGRSTSDDKSPIVMLLNTIDLLKQDGKEIPFNVKVILDSEEEKSSKPLPKAVKQYRELLEADFLIIVDGPVHSSGEPTVVYGCRGITSLSLTTYGPIKPQHSGHYGNYAPNPGFQLSQLLASMKDAEGRVLIPGYYDGITIDDATREILKSVPDSDAEIVERLQFKTPEKVGSFYQEALQYPSLNIRGLGSAWIGDKARTIIPESATAELDLRLVVESDGTRLKNLVKDHIAKQGFKVLDHEPSKEERMQYDKIVTVKEGSVTDAFRTNLDNPYGQFLTATMKNTFGKDVIQIRTMGGTVPIAPFINELKIPAFIVPVVNPDNNQHSPNENVKIGQLAYGIKAFYGILSSTME</sequence>
<proteinExistence type="predicted"/>
<dbReference type="PANTHER" id="PTHR43270">
    <property type="entry name" value="BETA-ALA-HIS DIPEPTIDASE"/>
    <property type="match status" value="1"/>
</dbReference>
<dbReference type="InterPro" id="IPR002933">
    <property type="entry name" value="Peptidase_M20"/>
</dbReference>
<evidence type="ECO:0000256" key="2">
    <source>
        <dbReference type="ARBA" id="ARBA00022723"/>
    </source>
</evidence>
<keyword evidence="1" id="KW-0645">Protease</keyword>
<keyword evidence="9" id="KW-1185">Reference proteome</keyword>
<dbReference type="OrthoDB" id="9761532at2"/>
<keyword evidence="3 6" id="KW-0378">Hydrolase</keyword>
<dbReference type="InterPro" id="IPR011650">
    <property type="entry name" value="Peptidase_M20_dimer"/>
</dbReference>
<reference evidence="6 8" key="1">
    <citation type="submission" date="2018-08" db="EMBL/GenBank/DDBJ databases">
        <title>Proposal of Muricauda 72 sp.nov. and Muricauda NH166 sp.nov., isolated from seawater.</title>
        <authorList>
            <person name="Cheng H."/>
            <person name="Wu Y.-H."/>
            <person name="Guo L.-L."/>
            <person name="Xu X.-W."/>
        </authorList>
    </citation>
    <scope>NUCLEOTIDE SEQUENCE [LARGE SCALE GENOMIC DNA]</scope>
    <source>
        <strain evidence="6 8">72</strain>
    </source>
</reference>
<evidence type="ECO:0000259" key="5">
    <source>
        <dbReference type="Pfam" id="PF07687"/>
    </source>
</evidence>
<dbReference type="Gene3D" id="3.30.70.360">
    <property type="match status" value="1"/>
</dbReference>
<dbReference type="EMBL" id="QXFI01000008">
    <property type="protein sequence ID" value="RIV47133.1"/>
    <property type="molecule type" value="Genomic_DNA"/>
</dbReference>
<comment type="caution">
    <text evidence="6">The sequence shown here is derived from an EMBL/GenBank/DDBJ whole genome shotgun (WGS) entry which is preliminary data.</text>
</comment>
<dbReference type="Gene3D" id="3.40.630.10">
    <property type="entry name" value="Zn peptidases"/>
    <property type="match status" value="1"/>
</dbReference>
<evidence type="ECO:0000313" key="7">
    <source>
        <dbReference type="EMBL" id="TXK00833.1"/>
    </source>
</evidence>
<feature type="signal peptide" evidence="4">
    <location>
        <begin position="1"/>
        <end position="18"/>
    </location>
</feature>
<gene>
    <name evidence="6" type="ORF">D2V05_01140</name>
    <name evidence="7" type="ORF">FQ017_01130</name>
</gene>
<evidence type="ECO:0000313" key="9">
    <source>
        <dbReference type="Proteomes" id="UP000321621"/>
    </source>
</evidence>
<organism evidence="6 8">
    <name type="scientific">Flagellimonas pelagia</name>
    <dbReference type="NCBI Taxonomy" id="2306998"/>
    <lineage>
        <taxon>Bacteria</taxon>
        <taxon>Pseudomonadati</taxon>
        <taxon>Bacteroidota</taxon>
        <taxon>Flavobacteriia</taxon>
        <taxon>Flavobacteriales</taxon>
        <taxon>Flavobacteriaceae</taxon>
        <taxon>Flagellimonas</taxon>
    </lineage>
</organism>
<dbReference type="Pfam" id="PF01546">
    <property type="entry name" value="Peptidase_M20"/>
    <property type="match status" value="1"/>
</dbReference>